<organism evidence="9 10">
    <name type="scientific">Aspergillus granulosus</name>
    <dbReference type="NCBI Taxonomy" id="176169"/>
    <lineage>
        <taxon>Eukaryota</taxon>
        <taxon>Fungi</taxon>
        <taxon>Dikarya</taxon>
        <taxon>Ascomycota</taxon>
        <taxon>Pezizomycotina</taxon>
        <taxon>Eurotiomycetes</taxon>
        <taxon>Eurotiomycetidae</taxon>
        <taxon>Eurotiales</taxon>
        <taxon>Aspergillaceae</taxon>
        <taxon>Aspergillus</taxon>
        <taxon>Aspergillus subgen. Nidulantes</taxon>
    </lineage>
</organism>
<protein>
    <recommendedName>
        <fullName evidence="3">ribonuclease H</fullName>
        <ecNumber evidence="3">3.1.26.4</ecNumber>
    </recommendedName>
</protein>
<dbReference type="InterPro" id="IPR012337">
    <property type="entry name" value="RNaseH-like_sf"/>
</dbReference>
<keyword evidence="6" id="KW-0255">Endonuclease</keyword>
<dbReference type="Proteomes" id="UP001610334">
    <property type="component" value="Unassembled WGS sequence"/>
</dbReference>
<dbReference type="PANTHER" id="PTHR10642">
    <property type="entry name" value="RIBONUCLEASE H1"/>
    <property type="match status" value="1"/>
</dbReference>
<reference evidence="9 10" key="1">
    <citation type="submission" date="2024-07" db="EMBL/GenBank/DDBJ databases">
        <title>Section-level genome sequencing and comparative genomics of Aspergillus sections Usti and Cavernicolus.</title>
        <authorList>
            <consortium name="Lawrence Berkeley National Laboratory"/>
            <person name="Nybo J.L."/>
            <person name="Vesth T.C."/>
            <person name="Theobald S."/>
            <person name="Frisvad J.C."/>
            <person name="Larsen T.O."/>
            <person name="Kjaerboelling I."/>
            <person name="Rothschild-Mancinelli K."/>
            <person name="Lyhne E.K."/>
            <person name="Kogle M.E."/>
            <person name="Barry K."/>
            <person name="Clum A."/>
            <person name="Na H."/>
            <person name="Ledsgaard L."/>
            <person name="Lin J."/>
            <person name="Lipzen A."/>
            <person name="Kuo A."/>
            <person name="Riley R."/>
            <person name="Mondo S."/>
            <person name="Labutti K."/>
            <person name="Haridas S."/>
            <person name="Pangalinan J."/>
            <person name="Salamov A.A."/>
            <person name="Simmons B.A."/>
            <person name="Magnuson J.K."/>
            <person name="Chen J."/>
            <person name="Drula E."/>
            <person name="Henrissat B."/>
            <person name="Wiebenga A."/>
            <person name="Lubbers R.J."/>
            <person name="Gomes A.C."/>
            <person name="Makela M.R."/>
            <person name="Stajich J."/>
            <person name="Grigoriev I.V."/>
            <person name="Mortensen U.H."/>
            <person name="De Vries R.P."/>
            <person name="Baker S.E."/>
            <person name="Andersen M.R."/>
        </authorList>
    </citation>
    <scope>NUCLEOTIDE SEQUENCE [LARGE SCALE GENOMIC DNA]</scope>
    <source>
        <strain evidence="9 10">CBS 588.65</strain>
    </source>
</reference>
<keyword evidence="5" id="KW-0479">Metal-binding</keyword>
<proteinExistence type="inferred from homology"/>
<evidence type="ECO:0000256" key="4">
    <source>
        <dbReference type="ARBA" id="ARBA00022722"/>
    </source>
</evidence>
<dbReference type="InterPro" id="IPR050092">
    <property type="entry name" value="RNase_H"/>
</dbReference>
<gene>
    <name evidence="9" type="ORF">BJX63DRAFT_421235</name>
</gene>
<evidence type="ECO:0000256" key="7">
    <source>
        <dbReference type="ARBA" id="ARBA00022801"/>
    </source>
</evidence>
<dbReference type="InterPro" id="IPR036397">
    <property type="entry name" value="RNaseH_sf"/>
</dbReference>
<sequence length="268" mass="29739">MPARYMRRTLSDWVKTSSTITSLSSLPSEPEFDITPPINRRFRPEYIYPSHFTLRDIEIPRGGWVYLACPHSRVKCSHCGVHVAHTDSIVIAMDAACRNMNVNYDNKSSSSALGVFCGFWNPYNRSHQLTGLTRHTSQIAELKACVRALCQAGLIGEDRALGTNYGPGPGPGAGAGTGHGRGRDVRLVIIKSDSEYVVRGVTELMPRWKANGWRNSRGVEVANADEFRVIERLVGSLWRDGIEVRFWLVPKGLNRQANGMARNALTLG</sequence>
<evidence type="ECO:0000313" key="10">
    <source>
        <dbReference type="Proteomes" id="UP001610334"/>
    </source>
</evidence>
<keyword evidence="7" id="KW-0378">Hydrolase</keyword>
<comment type="catalytic activity">
    <reaction evidence="1">
        <text>Endonucleolytic cleavage to 5'-phosphomonoester.</text>
        <dbReference type="EC" id="3.1.26.4"/>
    </reaction>
</comment>
<accession>A0ABR4HE66</accession>
<dbReference type="PANTHER" id="PTHR10642:SF26">
    <property type="entry name" value="RIBONUCLEASE H1"/>
    <property type="match status" value="1"/>
</dbReference>
<feature type="domain" description="RNase H type-1" evidence="8">
    <location>
        <begin position="85"/>
        <end position="266"/>
    </location>
</feature>
<dbReference type="InterPro" id="IPR002156">
    <property type="entry name" value="RNaseH_domain"/>
</dbReference>
<dbReference type="SUPFAM" id="SSF53098">
    <property type="entry name" value="Ribonuclease H-like"/>
    <property type="match status" value="1"/>
</dbReference>
<dbReference type="Gene3D" id="3.30.420.10">
    <property type="entry name" value="Ribonuclease H-like superfamily/Ribonuclease H"/>
    <property type="match status" value="1"/>
</dbReference>
<evidence type="ECO:0000256" key="2">
    <source>
        <dbReference type="ARBA" id="ARBA00005300"/>
    </source>
</evidence>
<name>A0ABR4HE66_9EURO</name>
<keyword evidence="10" id="KW-1185">Reference proteome</keyword>
<keyword evidence="4" id="KW-0540">Nuclease</keyword>
<evidence type="ECO:0000256" key="1">
    <source>
        <dbReference type="ARBA" id="ARBA00000077"/>
    </source>
</evidence>
<dbReference type="PROSITE" id="PS50879">
    <property type="entry name" value="RNASE_H_1"/>
    <property type="match status" value="1"/>
</dbReference>
<evidence type="ECO:0000256" key="5">
    <source>
        <dbReference type="ARBA" id="ARBA00022723"/>
    </source>
</evidence>
<evidence type="ECO:0000256" key="6">
    <source>
        <dbReference type="ARBA" id="ARBA00022759"/>
    </source>
</evidence>
<evidence type="ECO:0000256" key="3">
    <source>
        <dbReference type="ARBA" id="ARBA00012180"/>
    </source>
</evidence>
<evidence type="ECO:0000313" key="9">
    <source>
        <dbReference type="EMBL" id="KAL2813600.1"/>
    </source>
</evidence>
<evidence type="ECO:0000259" key="8">
    <source>
        <dbReference type="PROSITE" id="PS50879"/>
    </source>
</evidence>
<comment type="caution">
    <text evidence="9">The sequence shown here is derived from an EMBL/GenBank/DDBJ whole genome shotgun (WGS) entry which is preliminary data.</text>
</comment>
<dbReference type="EMBL" id="JBFXLT010000039">
    <property type="protein sequence ID" value="KAL2813600.1"/>
    <property type="molecule type" value="Genomic_DNA"/>
</dbReference>
<dbReference type="EC" id="3.1.26.4" evidence="3"/>
<comment type="similarity">
    <text evidence="2">Belongs to the RNase H family.</text>
</comment>